<dbReference type="RefSeq" id="WP_083128752.1">
    <property type="nucleotide sequence ID" value="NZ_MVIM01000020.1"/>
</dbReference>
<evidence type="ECO:0000313" key="2">
    <source>
        <dbReference type="EMBL" id="ORB61797.1"/>
    </source>
</evidence>
<evidence type="ECO:0000256" key="1">
    <source>
        <dbReference type="SAM" id="MobiDB-lite"/>
    </source>
</evidence>
<dbReference type="Proteomes" id="UP000192411">
    <property type="component" value="Unassembled WGS sequence"/>
</dbReference>
<feature type="region of interest" description="Disordered" evidence="1">
    <location>
        <begin position="87"/>
        <end position="107"/>
    </location>
</feature>
<evidence type="ECO:0000313" key="3">
    <source>
        <dbReference type="Proteomes" id="UP000192411"/>
    </source>
</evidence>
<dbReference type="AlphaFoldDB" id="A0A1X0JHQ9"/>
<dbReference type="STRING" id="75922.BST47_26185"/>
<gene>
    <name evidence="2" type="ORF">BST47_26185</name>
</gene>
<feature type="compositionally biased region" description="Polar residues" evidence="1">
    <location>
        <begin position="92"/>
        <end position="107"/>
    </location>
</feature>
<reference evidence="2 3" key="1">
    <citation type="submission" date="2017-02" db="EMBL/GenBank/DDBJ databases">
        <title>The new phylogeny of genus Mycobacterium.</title>
        <authorList>
            <person name="Tortoli E."/>
            <person name="Trovato A."/>
            <person name="Cirillo D.M."/>
        </authorList>
    </citation>
    <scope>NUCLEOTIDE SEQUENCE [LARGE SCALE GENOMIC DNA]</scope>
    <source>
        <strain evidence="2 3">DSM 44338</strain>
    </source>
</reference>
<comment type="caution">
    <text evidence="2">The sequence shown here is derived from an EMBL/GenBank/DDBJ whole genome shotgun (WGS) entry which is preliminary data.</text>
</comment>
<keyword evidence="3" id="KW-1185">Reference proteome</keyword>
<protein>
    <submittedName>
        <fullName evidence="2">Uncharacterized protein</fullName>
    </submittedName>
</protein>
<dbReference type="OrthoDB" id="9830818at2"/>
<sequence>MADSERPPREQRRFSDRSAPAVIMIRTHFAYDAPSGRAPRVARYHSHITNCGEFGNDTTQYNHVGDVFQRMVAAFGDDADLEVVIRRAAPNTAETDPASQLENRGPE</sequence>
<dbReference type="EMBL" id="MVIM01000020">
    <property type="protein sequence ID" value="ORB61797.1"/>
    <property type="molecule type" value="Genomic_DNA"/>
</dbReference>
<accession>A0A1X0JHQ9</accession>
<proteinExistence type="predicted"/>
<name>A0A1X0JHQ9_9MYCO</name>
<organism evidence="2 3">
    <name type="scientific">Mycolicibacterium tusciae</name>
    <dbReference type="NCBI Taxonomy" id="75922"/>
    <lineage>
        <taxon>Bacteria</taxon>
        <taxon>Bacillati</taxon>
        <taxon>Actinomycetota</taxon>
        <taxon>Actinomycetes</taxon>
        <taxon>Mycobacteriales</taxon>
        <taxon>Mycobacteriaceae</taxon>
        <taxon>Mycolicibacterium</taxon>
    </lineage>
</organism>